<name>K0S5F6_THAOC</name>
<accession>K0S5F6</accession>
<comment type="caution">
    <text evidence="1">The sequence shown here is derived from an EMBL/GenBank/DDBJ whole genome shotgun (WGS) entry which is preliminary data.</text>
</comment>
<protein>
    <submittedName>
        <fullName evidence="1">Uncharacterized protein</fullName>
    </submittedName>
</protein>
<organism evidence="1 2">
    <name type="scientific">Thalassiosira oceanica</name>
    <name type="common">Marine diatom</name>
    <dbReference type="NCBI Taxonomy" id="159749"/>
    <lineage>
        <taxon>Eukaryota</taxon>
        <taxon>Sar</taxon>
        <taxon>Stramenopiles</taxon>
        <taxon>Ochrophyta</taxon>
        <taxon>Bacillariophyta</taxon>
        <taxon>Coscinodiscophyceae</taxon>
        <taxon>Thalassiosirophycidae</taxon>
        <taxon>Thalassiosirales</taxon>
        <taxon>Thalassiosiraceae</taxon>
        <taxon>Thalassiosira</taxon>
    </lineage>
</organism>
<keyword evidence="2" id="KW-1185">Reference proteome</keyword>
<reference evidence="1 2" key="1">
    <citation type="journal article" date="2012" name="Genome Biol.">
        <title>Genome and low-iron response of an oceanic diatom adapted to chronic iron limitation.</title>
        <authorList>
            <person name="Lommer M."/>
            <person name="Specht M."/>
            <person name="Roy A.S."/>
            <person name="Kraemer L."/>
            <person name="Andreson R."/>
            <person name="Gutowska M.A."/>
            <person name="Wolf J."/>
            <person name="Bergner S.V."/>
            <person name="Schilhabel M.B."/>
            <person name="Klostermeier U.C."/>
            <person name="Beiko R.G."/>
            <person name="Rosenstiel P."/>
            <person name="Hippler M."/>
            <person name="Laroche J."/>
        </authorList>
    </citation>
    <scope>NUCLEOTIDE SEQUENCE [LARGE SCALE GENOMIC DNA]</scope>
    <source>
        <strain evidence="1 2">CCMP1005</strain>
    </source>
</reference>
<gene>
    <name evidence="1" type="ORF">THAOC_18222</name>
</gene>
<dbReference type="AlphaFoldDB" id="K0S5F6"/>
<proteinExistence type="predicted"/>
<dbReference type="EMBL" id="AGNL01020155">
    <property type="protein sequence ID" value="EJK61318.1"/>
    <property type="molecule type" value="Genomic_DNA"/>
</dbReference>
<evidence type="ECO:0000313" key="2">
    <source>
        <dbReference type="Proteomes" id="UP000266841"/>
    </source>
</evidence>
<evidence type="ECO:0000313" key="1">
    <source>
        <dbReference type="EMBL" id="EJK61318.1"/>
    </source>
</evidence>
<sequence length="133" mass="14788">MANIGRRCAKEVSEVCIPDQNRPLIPILASAIAVDPAITDDFGLEVEQVKSDKGSPVVESLASEVDDIQTDIYALPTRSFAERSRFNRIDLKHYLPQAYGREDSKDVGEETTMALHGLLGWQWPWAEIGLFEG</sequence>
<dbReference type="Proteomes" id="UP000266841">
    <property type="component" value="Unassembled WGS sequence"/>
</dbReference>